<evidence type="ECO:0000313" key="1">
    <source>
        <dbReference type="EMBL" id="EFZ20749.1"/>
    </source>
</evidence>
<dbReference type="EMBL" id="GL762800">
    <property type="protein sequence ID" value="EFZ20749.1"/>
    <property type="molecule type" value="Genomic_DNA"/>
</dbReference>
<accession>E9IFA2</accession>
<name>E9IFA2_SOLIN</name>
<feature type="non-terminal residue" evidence="1">
    <location>
        <position position="77"/>
    </location>
</feature>
<dbReference type="HOGENOM" id="CLU_2645161_0_0_1"/>
<protein>
    <submittedName>
        <fullName evidence="1">Uncharacterized protein</fullName>
    </submittedName>
</protein>
<gene>
    <name evidence="1" type="ORF">SINV_08716</name>
</gene>
<reference evidence="1" key="1">
    <citation type="journal article" date="2011" name="Proc. Natl. Acad. Sci. U.S.A.">
        <title>The genome of the fire ant Solenopsis invicta.</title>
        <authorList>
            <person name="Wurm Y."/>
            <person name="Wang J."/>
            <person name="Riba-Grognuz O."/>
            <person name="Corona M."/>
            <person name="Nygaard S."/>
            <person name="Hunt B.G."/>
            <person name="Ingram K.K."/>
            <person name="Falquet L."/>
            <person name="Nipitwattanaphon M."/>
            <person name="Gotzek D."/>
            <person name="Dijkstra M.B."/>
            <person name="Oettler J."/>
            <person name="Comtesse F."/>
            <person name="Shih C.J."/>
            <person name="Wu W.J."/>
            <person name="Yang C.C."/>
            <person name="Thomas J."/>
            <person name="Beaudoing E."/>
            <person name="Pradervand S."/>
            <person name="Flegel V."/>
            <person name="Cook E.D."/>
            <person name="Fabbretti R."/>
            <person name="Stockinger H."/>
            <person name="Long L."/>
            <person name="Farmerie W.G."/>
            <person name="Oakey J."/>
            <person name="Boomsma J.J."/>
            <person name="Pamilo P."/>
            <person name="Yi S.V."/>
            <person name="Heinze J."/>
            <person name="Goodisman M.A."/>
            <person name="Farinelli L."/>
            <person name="Harshman K."/>
            <person name="Hulo N."/>
            <person name="Cerutti L."/>
            <person name="Xenarios I."/>
            <person name="Shoemaker D."/>
            <person name="Keller L."/>
        </authorList>
    </citation>
    <scope>NUCLEOTIDE SEQUENCE [LARGE SCALE GENOMIC DNA]</scope>
</reference>
<dbReference type="AlphaFoldDB" id="E9IFA2"/>
<sequence>LKLKPDTYNENIFYVNFFQFELIVHSNDWSDLAKTVALASSLQGKAHNILDEIKIESIMFSKLKAKLKLSFTFNLIL</sequence>
<organism>
    <name type="scientific">Solenopsis invicta</name>
    <name type="common">Red imported fire ant</name>
    <name type="synonym">Solenopsis wagneri</name>
    <dbReference type="NCBI Taxonomy" id="13686"/>
    <lineage>
        <taxon>Eukaryota</taxon>
        <taxon>Metazoa</taxon>
        <taxon>Ecdysozoa</taxon>
        <taxon>Arthropoda</taxon>
        <taxon>Hexapoda</taxon>
        <taxon>Insecta</taxon>
        <taxon>Pterygota</taxon>
        <taxon>Neoptera</taxon>
        <taxon>Endopterygota</taxon>
        <taxon>Hymenoptera</taxon>
        <taxon>Apocrita</taxon>
        <taxon>Aculeata</taxon>
        <taxon>Formicoidea</taxon>
        <taxon>Formicidae</taxon>
        <taxon>Myrmicinae</taxon>
        <taxon>Solenopsis</taxon>
    </lineage>
</organism>
<proteinExistence type="predicted"/>
<feature type="non-terminal residue" evidence="1">
    <location>
        <position position="1"/>
    </location>
</feature>